<dbReference type="RefSeq" id="WP_338001904.1">
    <property type="nucleotide sequence ID" value="NZ_JAOPKA010000001.1"/>
</dbReference>
<dbReference type="AlphaFoldDB" id="A0AAP2YV40"/>
<organism evidence="2 5">
    <name type="scientific">Natronoglomus mannanivorans</name>
    <dbReference type="NCBI Taxonomy" id="2979990"/>
    <lineage>
        <taxon>Archaea</taxon>
        <taxon>Methanobacteriati</taxon>
        <taxon>Methanobacteriota</taxon>
        <taxon>Stenosarchaea group</taxon>
        <taxon>Halobacteria</taxon>
        <taxon>Halobacteriales</taxon>
        <taxon>Natrialbaceae</taxon>
        <taxon>Natronoglomus</taxon>
    </lineage>
</organism>
<evidence type="ECO:0000313" key="5">
    <source>
        <dbReference type="Proteomes" id="UP001321018"/>
    </source>
</evidence>
<name>A0AAP2YV40_9EURY</name>
<accession>A0AAP2YV40</accession>
<dbReference type="Pfam" id="PF24416">
    <property type="entry name" value="DUF7548"/>
    <property type="match status" value="1"/>
</dbReference>
<feature type="transmembrane region" description="Helical" evidence="1">
    <location>
        <begin position="44"/>
        <end position="64"/>
    </location>
</feature>
<dbReference type="EMBL" id="JAOPKA010000001">
    <property type="protein sequence ID" value="MCU4740049.1"/>
    <property type="molecule type" value="Genomic_DNA"/>
</dbReference>
<protein>
    <submittedName>
        <fullName evidence="2">Uncharacterized protein</fullName>
    </submittedName>
</protein>
<dbReference type="Proteomes" id="UP001320972">
    <property type="component" value="Unassembled WGS sequence"/>
</dbReference>
<keyword evidence="4" id="KW-1185">Reference proteome</keyword>
<keyword evidence="1" id="KW-0812">Transmembrane</keyword>
<feature type="transmembrane region" description="Helical" evidence="1">
    <location>
        <begin position="12"/>
        <end position="29"/>
    </location>
</feature>
<feature type="transmembrane region" description="Helical" evidence="1">
    <location>
        <begin position="76"/>
        <end position="97"/>
    </location>
</feature>
<dbReference type="InterPro" id="IPR055970">
    <property type="entry name" value="DUF7548"/>
</dbReference>
<evidence type="ECO:0000256" key="1">
    <source>
        <dbReference type="SAM" id="Phobius"/>
    </source>
</evidence>
<sequence>MRVEQRPPTAGIVACVLYLLAVFAPYVALSEAELAGFDLYYNDYGIAGPQFLSLLAIVAIVLFAAGRELRTQPDYVAGLTLVLGFVLTLFVLVWAVTVPENVVASIGEAAWLEYHRWIVLALSAAVVACSVWYARALSLV</sequence>
<keyword evidence="1" id="KW-1133">Transmembrane helix</keyword>
<dbReference type="Proteomes" id="UP001321018">
    <property type="component" value="Unassembled WGS sequence"/>
</dbReference>
<reference evidence="2 4" key="1">
    <citation type="submission" date="2022-09" db="EMBL/GenBank/DDBJ databases">
        <title>Enrichment on poylsaccharides allowed isolation of novel metabolic and taxonomic groups of Haloarchaea.</title>
        <authorList>
            <person name="Sorokin D.Y."/>
            <person name="Elcheninov A.G."/>
            <person name="Khizhniak T.V."/>
            <person name="Kolganova T.V."/>
            <person name="Kublanov I.V."/>
        </authorList>
    </citation>
    <scope>NUCLEOTIDE SEQUENCE</scope>
    <source>
        <strain evidence="3 4">AArc-m2/3/4</strain>
        <strain evidence="2">AArc-xg1-1</strain>
    </source>
</reference>
<comment type="caution">
    <text evidence="2">The sequence shown here is derived from an EMBL/GenBank/DDBJ whole genome shotgun (WGS) entry which is preliminary data.</text>
</comment>
<proteinExistence type="predicted"/>
<keyword evidence="1" id="KW-0472">Membrane</keyword>
<evidence type="ECO:0000313" key="2">
    <source>
        <dbReference type="EMBL" id="MCU4740049.1"/>
    </source>
</evidence>
<evidence type="ECO:0000313" key="3">
    <source>
        <dbReference type="EMBL" id="MCU4971821.1"/>
    </source>
</evidence>
<gene>
    <name evidence="3" type="ORF">OB955_03595</name>
    <name evidence="2" type="ORF">OB960_01360</name>
</gene>
<dbReference type="EMBL" id="JAOPKB010000001">
    <property type="protein sequence ID" value="MCU4971821.1"/>
    <property type="molecule type" value="Genomic_DNA"/>
</dbReference>
<evidence type="ECO:0000313" key="4">
    <source>
        <dbReference type="Proteomes" id="UP001320972"/>
    </source>
</evidence>
<feature type="transmembrane region" description="Helical" evidence="1">
    <location>
        <begin position="117"/>
        <end position="134"/>
    </location>
</feature>